<feature type="region of interest" description="Disordered" evidence="3">
    <location>
        <begin position="145"/>
        <end position="190"/>
    </location>
</feature>
<reference evidence="5" key="2">
    <citation type="submission" date="2021-09" db="EMBL/GenBank/DDBJ databases">
        <authorList>
            <person name="Jia N."/>
            <person name="Wang J."/>
            <person name="Shi W."/>
            <person name="Du L."/>
            <person name="Sun Y."/>
            <person name="Zhan W."/>
            <person name="Jiang J."/>
            <person name="Wang Q."/>
            <person name="Zhang B."/>
            <person name="Ji P."/>
            <person name="Sakyi L.B."/>
            <person name="Cui X."/>
            <person name="Yuan T."/>
            <person name="Jiang B."/>
            <person name="Yang W."/>
            <person name="Lam T.T.-Y."/>
            <person name="Chang Q."/>
            <person name="Ding S."/>
            <person name="Wang X."/>
            <person name="Zhu J."/>
            <person name="Ruan X."/>
            <person name="Zhao L."/>
            <person name="Wei J."/>
            <person name="Que T."/>
            <person name="Du C."/>
            <person name="Cheng J."/>
            <person name="Dai P."/>
            <person name="Han X."/>
            <person name="Huang E."/>
            <person name="Gao Y."/>
            <person name="Liu J."/>
            <person name="Shao H."/>
            <person name="Ye R."/>
            <person name="Li L."/>
            <person name="Wei W."/>
            <person name="Wang X."/>
            <person name="Wang C."/>
            <person name="Huo Q."/>
            <person name="Li W."/>
            <person name="Guo W."/>
            <person name="Chen H."/>
            <person name="Chen S."/>
            <person name="Zhou L."/>
            <person name="Zhou L."/>
            <person name="Ni X."/>
            <person name="Tian J."/>
            <person name="Zhou Y."/>
            <person name="Sheng Y."/>
            <person name="Liu T."/>
            <person name="Pan Y."/>
            <person name="Xia L."/>
            <person name="Li J."/>
            <person name="Zhao F."/>
            <person name="Cao W."/>
        </authorList>
    </citation>
    <scope>NUCLEOTIDE SEQUENCE</scope>
    <source>
        <strain evidence="5">Rmic-2018</strain>
        <tissue evidence="5">Larvae</tissue>
    </source>
</reference>
<dbReference type="GO" id="GO:0006281">
    <property type="term" value="P:DNA repair"/>
    <property type="evidence" value="ECO:0007669"/>
    <property type="project" value="UniProtKB-KW"/>
</dbReference>
<dbReference type="FunFam" id="3.40.50.300:FF:000805">
    <property type="entry name" value="ATP-dependent DNA helicase PIF1"/>
    <property type="match status" value="1"/>
</dbReference>
<dbReference type="Pfam" id="PF25344">
    <property type="entry name" value="PH_LRR1"/>
    <property type="match status" value="1"/>
</dbReference>
<gene>
    <name evidence="5" type="ORF">HPB51_004503</name>
</gene>
<dbReference type="PANTHER" id="PTHR47642">
    <property type="entry name" value="ATP-DEPENDENT DNA HELICASE"/>
    <property type="match status" value="1"/>
</dbReference>
<comment type="catalytic activity">
    <reaction evidence="2">
        <text>ATP + H2O = ADP + phosphate + H(+)</text>
        <dbReference type="Rhea" id="RHEA:13065"/>
        <dbReference type="ChEBI" id="CHEBI:15377"/>
        <dbReference type="ChEBI" id="CHEBI:15378"/>
        <dbReference type="ChEBI" id="CHEBI:30616"/>
        <dbReference type="ChEBI" id="CHEBI:43474"/>
        <dbReference type="ChEBI" id="CHEBI:456216"/>
        <dbReference type="EC" id="5.6.2.3"/>
    </reaction>
</comment>
<dbReference type="EMBL" id="JABSTU010000003">
    <property type="protein sequence ID" value="KAH8035262.1"/>
    <property type="molecule type" value="Genomic_DNA"/>
</dbReference>
<keyword evidence="2" id="KW-0378">Hydrolase</keyword>
<feature type="domain" description="AAA+ ATPase" evidence="4">
    <location>
        <begin position="207"/>
        <end position="339"/>
    </location>
</feature>
<dbReference type="CDD" id="cd18037">
    <property type="entry name" value="DEXSc_Pif1_like"/>
    <property type="match status" value="1"/>
</dbReference>
<evidence type="ECO:0000313" key="6">
    <source>
        <dbReference type="Proteomes" id="UP000821866"/>
    </source>
</evidence>
<comment type="similarity">
    <text evidence="2">Belongs to the helicase family.</text>
</comment>
<dbReference type="SUPFAM" id="SSF52540">
    <property type="entry name" value="P-loop containing nucleoside triphosphate hydrolases"/>
    <property type="match status" value="2"/>
</dbReference>
<dbReference type="AlphaFoldDB" id="A0A9J6ELP0"/>
<dbReference type="GO" id="GO:0016787">
    <property type="term" value="F:hydrolase activity"/>
    <property type="evidence" value="ECO:0007669"/>
    <property type="project" value="UniProtKB-KW"/>
</dbReference>
<protein>
    <recommendedName>
        <fullName evidence="2">ATP-dependent DNA helicase</fullName>
        <ecNumber evidence="2">5.6.2.3</ecNumber>
    </recommendedName>
</protein>
<dbReference type="CDD" id="cd18809">
    <property type="entry name" value="SF1_C_RecD"/>
    <property type="match status" value="1"/>
</dbReference>
<evidence type="ECO:0000259" key="4">
    <source>
        <dbReference type="SMART" id="SM00382"/>
    </source>
</evidence>
<dbReference type="GO" id="GO:0043139">
    <property type="term" value="F:5'-3' DNA helicase activity"/>
    <property type="evidence" value="ECO:0007669"/>
    <property type="project" value="UniProtKB-EC"/>
</dbReference>
<accession>A0A9J6ELP0</accession>
<dbReference type="OrthoDB" id="6415621at2759"/>
<dbReference type="Proteomes" id="UP000821866">
    <property type="component" value="Chromosome 11"/>
</dbReference>
<dbReference type="Pfam" id="PF05970">
    <property type="entry name" value="PIF1"/>
    <property type="match status" value="1"/>
</dbReference>
<proteinExistence type="inferred from homology"/>
<organism evidence="5 6">
    <name type="scientific">Rhipicephalus microplus</name>
    <name type="common">Cattle tick</name>
    <name type="synonym">Boophilus microplus</name>
    <dbReference type="NCBI Taxonomy" id="6941"/>
    <lineage>
        <taxon>Eukaryota</taxon>
        <taxon>Metazoa</taxon>
        <taxon>Ecdysozoa</taxon>
        <taxon>Arthropoda</taxon>
        <taxon>Chelicerata</taxon>
        <taxon>Arachnida</taxon>
        <taxon>Acari</taxon>
        <taxon>Parasitiformes</taxon>
        <taxon>Ixodida</taxon>
        <taxon>Ixodoidea</taxon>
        <taxon>Ixodidae</taxon>
        <taxon>Rhipicephalinae</taxon>
        <taxon>Rhipicephalus</taxon>
        <taxon>Boophilus</taxon>
    </lineage>
</organism>
<dbReference type="Pfam" id="PF21530">
    <property type="entry name" value="Pif1_2B_dom"/>
    <property type="match status" value="1"/>
</dbReference>
<evidence type="ECO:0000256" key="1">
    <source>
        <dbReference type="ARBA" id="ARBA00023242"/>
    </source>
</evidence>
<dbReference type="VEuPathDB" id="VectorBase:LOC119180748"/>
<evidence type="ECO:0000313" key="5">
    <source>
        <dbReference type="EMBL" id="KAH8035262.1"/>
    </source>
</evidence>
<comment type="cofactor">
    <cofactor evidence="2">
        <name>Mg(2+)</name>
        <dbReference type="ChEBI" id="CHEBI:18420"/>
    </cofactor>
</comment>
<dbReference type="InterPro" id="IPR049163">
    <property type="entry name" value="Pif1-like_2B_dom"/>
</dbReference>
<keyword evidence="1" id="KW-0539">Nucleus</keyword>
<dbReference type="InterPro" id="IPR010285">
    <property type="entry name" value="DNA_helicase_pif1-like_DEAD"/>
</dbReference>
<dbReference type="SMART" id="SM00382">
    <property type="entry name" value="AAA"/>
    <property type="match status" value="1"/>
</dbReference>
<keyword evidence="2" id="KW-0067">ATP-binding</keyword>
<dbReference type="InterPro" id="IPR057437">
    <property type="entry name" value="PIF1/LRR1_PH"/>
</dbReference>
<sequence length="603" mass="66445">MENPCVQISPVAITGTVVVEHLQSNGAPARKVTHQNAEASLYRNEFRDILLRVSLGPRSVVYSLQNAVVHKKFVREGKMSVALKDEKVHLYFSNCPPSKLGTFVKFLHAKKATQEPAVSARERLKSGKPRVIEEISPLMLRDANATQSQGLKRPLSKDDQATPTGKKSRPMGPSHRTPTTSTAKPGKSLNPVQLTLEQKTVLSAVLAGRSVFFTGGAGTGKSYLLKHILSSLPPQDAFATATTGIAAAQIGGTTLHSFAGVGTGTATVEVMLQRAMRPPWVNYWRRCKVLVVDEVSMLDGRFFHKLERVARLVRRNDRPFGGIQLVLCGDFLQLPPVSRKEEPAPVYCFQTSAWRQCINITLELKQVHRQSDPRFISLLQQVRVGSCPDWVEEALKRTASRSLDTGDIVATRLSTHTDDVEFMNQRCFDQLPSTPRIFKAIDSEGASTDLLEVCAPATLSLKVGTQVMLTKNTQVKAGLANGSRGVVVGFDSASGDPIVQFMNSCKQIITKERWAIRTGPEGRCHVRRQLPLRHAWAMSIHKSQGLTLDFAELTLGRVFEAGQAYVALSRVATLEGLRVLDFRKDCVRADPRVLSFYRELGAC</sequence>
<evidence type="ECO:0000256" key="2">
    <source>
        <dbReference type="RuleBase" id="RU363044"/>
    </source>
</evidence>
<dbReference type="InterPro" id="IPR051055">
    <property type="entry name" value="PIF1_helicase"/>
</dbReference>
<dbReference type="EC" id="5.6.2.3" evidence="2"/>
<dbReference type="InterPro" id="IPR027417">
    <property type="entry name" value="P-loop_NTPase"/>
</dbReference>
<keyword evidence="6" id="KW-1185">Reference proteome</keyword>
<reference evidence="5" key="1">
    <citation type="journal article" date="2020" name="Cell">
        <title>Large-Scale Comparative Analyses of Tick Genomes Elucidate Their Genetic Diversity and Vector Capacities.</title>
        <authorList>
            <consortium name="Tick Genome and Microbiome Consortium (TIGMIC)"/>
            <person name="Jia N."/>
            <person name="Wang J."/>
            <person name="Shi W."/>
            <person name="Du L."/>
            <person name="Sun Y."/>
            <person name="Zhan W."/>
            <person name="Jiang J.F."/>
            <person name="Wang Q."/>
            <person name="Zhang B."/>
            <person name="Ji P."/>
            <person name="Bell-Sakyi L."/>
            <person name="Cui X.M."/>
            <person name="Yuan T.T."/>
            <person name="Jiang B.G."/>
            <person name="Yang W.F."/>
            <person name="Lam T.T."/>
            <person name="Chang Q.C."/>
            <person name="Ding S.J."/>
            <person name="Wang X.J."/>
            <person name="Zhu J.G."/>
            <person name="Ruan X.D."/>
            <person name="Zhao L."/>
            <person name="Wei J.T."/>
            <person name="Ye R.Z."/>
            <person name="Que T.C."/>
            <person name="Du C.H."/>
            <person name="Zhou Y.H."/>
            <person name="Cheng J.X."/>
            <person name="Dai P.F."/>
            <person name="Guo W.B."/>
            <person name="Han X.H."/>
            <person name="Huang E.J."/>
            <person name="Li L.F."/>
            <person name="Wei W."/>
            <person name="Gao Y.C."/>
            <person name="Liu J.Z."/>
            <person name="Shao H.Z."/>
            <person name="Wang X."/>
            <person name="Wang C.C."/>
            <person name="Yang T.C."/>
            <person name="Huo Q.B."/>
            <person name="Li W."/>
            <person name="Chen H.Y."/>
            <person name="Chen S.E."/>
            <person name="Zhou L.G."/>
            <person name="Ni X.B."/>
            <person name="Tian J.H."/>
            <person name="Sheng Y."/>
            <person name="Liu T."/>
            <person name="Pan Y.S."/>
            <person name="Xia L.Y."/>
            <person name="Li J."/>
            <person name="Zhao F."/>
            <person name="Cao W.C."/>
        </authorList>
    </citation>
    <scope>NUCLEOTIDE SEQUENCE</scope>
    <source>
        <strain evidence="5">Rmic-2018</strain>
    </source>
</reference>
<dbReference type="Gene3D" id="3.40.50.300">
    <property type="entry name" value="P-loop containing nucleotide triphosphate hydrolases"/>
    <property type="match status" value="1"/>
</dbReference>
<name>A0A9J6ELP0_RHIMP</name>
<dbReference type="PANTHER" id="PTHR47642:SF7">
    <property type="entry name" value="ATP-DEPENDENT DNA HELICASE PIF1"/>
    <property type="match status" value="1"/>
</dbReference>
<keyword evidence="2" id="KW-0347">Helicase</keyword>
<dbReference type="GO" id="GO:0000723">
    <property type="term" value="P:telomere maintenance"/>
    <property type="evidence" value="ECO:0007669"/>
    <property type="project" value="InterPro"/>
</dbReference>
<dbReference type="InterPro" id="IPR003593">
    <property type="entry name" value="AAA+_ATPase"/>
</dbReference>
<dbReference type="GO" id="GO:0006310">
    <property type="term" value="P:DNA recombination"/>
    <property type="evidence" value="ECO:0007669"/>
    <property type="project" value="UniProtKB-KW"/>
</dbReference>
<keyword evidence="2" id="KW-0233">DNA recombination</keyword>
<keyword evidence="2" id="KW-0227">DNA damage</keyword>
<keyword evidence="2" id="KW-0547">Nucleotide-binding</keyword>
<comment type="caution">
    <text evidence="5">The sequence shown here is derived from an EMBL/GenBank/DDBJ whole genome shotgun (WGS) entry which is preliminary data.</text>
</comment>
<dbReference type="OMA" id="SSAWESC"/>
<evidence type="ECO:0000256" key="3">
    <source>
        <dbReference type="SAM" id="MobiDB-lite"/>
    </source>
</evidence>
<dbReference type="GO" id="GO:0005524">
    <property type="term" value="F:ATP binding"/>
    <property type="evidence" value="ECO:0007669"/>
    <property type="project" value="UniProtKB-KW"/>
</dbReference>
<keyword evidence="2" id="KW-0234">DNA repair</keyword>